<evidence type="ECO:0000313" key="2">
    <source>
        <dbReference type="Proteomes" id="UP000821837"/>
    </source>
</evidence>
<evidence type="ECO:0000313" key="1">
    <source>
        <dbReference type="EMBL" id="KAH7936423.1"/>
    </source>
</evidence>
<reference evidence="1" key="2">
    <citation type="submission" date="2021-09" db="EMBL/GenBank/DDBJ databases">
        <authorList>
            <person name="Jia N."/>
            <person name="Wang J."/>
            <person name="Shi W."/>
            <person name="Du L."/>
            <person name="Sun Y."/>
            <person name="Zhan W."/>
            <person name="Jiang J."/>
            <person name="Wang Q."/>
            <person name="Zhang B."/>
            <person name="Ji P."/>
            <person name="Sakyi L.B."/>
            <person name="Cui X."/>
            <person name="Yuan T."/>
            <person name="Jiang B."/>
            <person name="Yang W."/>
            <person name="Lam T.T.-Y."/>
            <person name="Chang Q."/>
            <person name="Ding S."/>
            <person name="Wang X."/>
            <person name="Zhu J."/>
            <person name="Ruan X."/>
            <person name="Zhao L."/>
            <person name="Wei J."/>
            <person name="Que T."/>
            <person name="Du C."/>
            <person name="Cheng J."/>
            <person name="Dai P."/>
            <person name="Han X."/>
            <person name="Huang E."/>
            <person name="Gao Y."/>
            <person name="Liu J."/>
            <person name="Shao H."/>
            <person name="Ye R."/>
            <person name="Li L."/>
            <person name="Wei W."/>
            <person name="Wang X."/>
            <person name="Wang C."/>
            <person name="Huo Q."/>
            <person name="Li W."/>
            <person name="Guo W."/>
            <person name="Chen H."/>
            <person name="Chen S."/>
            <person name="Zhou L."/>
            <person name="Zhou L."/>
            <person name="Ni X."/>
            <person name="Tian J."/>
            <person name="Zhou Y."/>
            <person name="Sheng Y."/>
            <person name="Liu T."/>
            <person name="Pan Y."/>
            <person name="Xia L."/>
            <person name="Li J."/>
            <person name="Zhao F."/>
            <person name="Cao W."/>
        </authorList>
    </citation>
    <scope>NUCLEOTIDE SEQUENCE</scope>
    <source>
        <strain evidence="1">Rsan-2018</strain>
        <tissue evidence="1">Larvae</tissue>
    </source>
</reference>
<name>A0A9D4SND7_RHISA</name>
<sequence length="139" mass="15052">MELHSIMAMARNGRYIEVWVNGCPRAFKVDSGANVSVVPRTFPGCPAVLDKRHGEELFGPGKQSLKLLGTFSAALSRRGRQVTEHLYVVVGQVQPLFGYPAIVALGVKFYGAVMPALPNTPPREAPPALFTGLGMFPEE</sequence>
<dbReference type="AlphaFoldDB" id="A0A9D4SND7"/>
<dbReference type="Proteomes" id="UP000821837">
    <property type="component" value="Unassembled WGS sequence"/>
</dbReference>
<proteinExistence type="predicted"/>
<dbReference type="VEuPathDB" id="VectorBase:RSAN_045209"/>
<protein>
    <submittedName>
        <fullName evidence="1">Uncharacterized protein</fullName>
    </submittedName>
</protein>
<keyword evidence="2" id="KW-1185">Reference proteome</keyword>
<dbReference type="EMBL" id="JABSTV010001255">
    <property type="protein sequence ID" value="KAH7936423.1"/>
    <property type="molecule type" value="Genomic_DNA"/>
</dbReference>
<dbReference type="InterPro" id="IPR021109">
    <property type="entry name" value="Peptidase_aspartic_dom_sf"/>
</dbReference>
<gene>
    <name evidence="1" type="ORF">HPB52_023408</name>
</gene>
<accession>A0A9D4SND7</accession>
<reference evidence="1" key="1">
    <citation type="journal article" date="2020" name="Cell">
        <title>Large-Scale Comparative Analyses of Tick Genomes Elucidate Their Genetic Diversity and Vector Capacities.</title>
        <authorList>
            <consortium name="Tick Genome and Microbiome Consortium (TIGMIC)"/>
            <person name="Jia N."/>
            <person name="Wang J."/>
            <person name="Shi W."/>
            <person name="Du L."/>
            <person name="Sun Y."/>
            <person name="Zhan W."/>
            <person name="Jiang J.F."/>
            <person name="Wang Q."/>
            <person name="Zhang B."/>
            <person name="Ji P."/>
            <person name="Bell-Sakyi L."/>
            <person name="Cui X.M."/>
            <person name="Yuan T.T."/>
            <person name="Jiang B.G."/>
            <person name="Yang W.F."/>
            <person name="Lam T.T."/>
            <person name="Chang Q.C."/>
            <person name="Ding S.J."/>
            <person name="Wang X.J."/>
            <person name="Zhu J.G."/>
            <person name="Ruan X.D."/>
            <person name="Zhao L."/>
            <person name="Wei J.T."/>
            <person name="Ye R.Z."/>
            <person name="Que T.C."/>
            <person name="Du C.H."/>
            <person name="Zhou Y.H."/>
            <person name="Cheng J.X."/>
            <person name="Dai P.F."/>
            <person name="Guo W.B."/>
            <person name="Han X.H."/>
            <person name="Huang E.J."/>
            <person name="Li L.F."/>
            <person name="Wei W."/>
            <person name="Gao Y.C."/>
            <person name="Liu J.Z."/>
            <person name="Shao H.Z."/>
            <person name="Wang X."/>
            <person name="Wang C.C."/>
            <person name="Yang T.C."/>
            <person name="Huo Q.B."/>
            <person name="Li W."/>
            <person name="Chen H.Y."/>
            <person name="Chen S.E."/>
            <person name="Zhou L.G."/>
            <person name="Ni X.B."/>
            <person name="Tian J.H."/>
            <person name="Sheng Y."/>
            <person name="Liu T."/>
            <person name="Pan Y.S."/>
            <person name="Xia L.Y."/>
            <person name="Li J."/>
            <person name="Zhao F."/>
            <person name="Cao W.C."/>
        </authorList>
    </citation>
    <scope>NUCLEOTIDE SEQUENCE</scope>
    <source>
        <strain evidence="1">Rsan-2018</strain>
    </source>
</reference>
<comment type="caution">
    <text evidence="1">The sequence shown here is derived from an EMBL/GenBank/DDBJ whole genome shotgun (WGS) entry which is preliminary data.</text>
</comment>
<dbReference type="SUPFAM" id="SSF50630">
    <property type="entry name" value="Acid proteases"/>
    <property type="match status" value="1"/>
</dbReference>
<organism evidence="1 2">
    <name type="scientific">Rhipicephalus sanguineus</name>
    <name type="common">Brown dog tick</name>
    <name type="synonym">Ixodes sanguineus</name>
    <dbReference type="NCBI Taxonomy" id="34632"/>
    <lineage>
        <taxon>Eukaryota</taxon>
        <taxon>Metazoa</taxon>
        <taxon>Ecdysozoa</taxon>
        <taxon>Arthropoda</taxon>
        <taxon>Chelicerata</taxon>
        <taxon>Arachnida</taxon>
        <taxon>Acari</taxon>
        <taxon>Parasitiformes</taxon>
        <taxon>Ixodida</taxon>
        <taxon>Ixodoidea</taxon>
        <taxon>Ixodidae</taxon>
        <taxon>Rhipicephalinae</taxon>
        <taxon>Rhipicephalus</taxon>
        <taxon>Rhipicephalus</taxon>
    </lineage>
</organism>